<dbReference type="SUPFAM" id="SSF82171">
    <property type="entry name" value="DPP6 N-terminal domain-like"/>
    <property type="match status" value="1"/>
</dbReference>
<dbReference type="RefSeq" id="WP_164465854.1">
    <property type="nucleotide sequence ID" value="NZ_BOMX01000124.1"/>
</dbReference>
<dbReference type="AlphaFoldDB" id="A0A561VFX7"/>
<reference evidence="1 2" key="1">
    <citation type="submission" date="2019-06" db="EMBL/GenBank/DDBJ databases">
        <title>Sequencing the genomes of 1000 actinobacteria strains.</title>
        <authorList>
            <person name="Klenk H.-P."/>
        </authorList>
    </citation>
    <scope>NUCLEOTIDE SEQUENCE [LARGE SCALE GENOMIC DNA]</scope>
    <source>
        <strain evidence="1 2">DSM 43866</strain>
    </source>
</reference>
<proteinExistence type="predicted"/>
<accession>A0A561VFX7</accession>
<evidence type="ECO:0000313" key="2">
    <source>
        <dbReference type="Proteomes" id="UP000320239"/>
    </source>
</evidence>
<evidence type="ECO:0000313" key="1">
    <source>
        <dbReference type="EMBL" id="TWG10522.1"/>
    </source>
</evidence>
<dbReference type="InterPro" id="IPR011042">
    <property type="entry name" value="6-blade_b-propeller_TolB-like"/>
</dbReference>
<dbReference type="Proteomes" id="UP000320239">
    <property type="component" value="Unassembled WGS sequence"/>
</dbReference>
<organism evidence="1 2">
    <name type="scientific">Actinoplanes teichomyceticus</name>
    <dbReference type="NCBI Taxonomy" id="1867"/>
    <lineage>
        <taxon>Bacteria</taxon>
        <taxon>Bacillati</taxon>
        <taxon>Actinomycetota</taxon>
        <taxon>Actinomycetes</taxon>
        <taxon>Micromonosporales</taxon>
        <taxon>Micromonosporaceae</taxon>
        <taxon>Actinoplanes</taxon>
    </lineage>
</organism>
<gene>
    <name evidence="1" type="ORF">FHX34_10712</name>
</gene>
<dbReference type="InterPro" id="IPR011659">
    <property type="entry name" value="WD40"/>
</dbReference>
<keyword evidence="2" id="KW-1185">Reference proteome</keyword>
<name>A0A561VFX7_ACTTI</name>
<comment type="caution">
    <text evidence="1">The sequence shown here is derived from an EMBL/GenBank/DDBJ whole genome shotgun (WGS) entry which is preliminary data.</text>
</comment>
<dbReference type="Gene3D" id="2.120.10.30">
    <property type="entry name" value="TolB, C-terminal domain"/>
    <property type="match status" value="1"/>
</dbReference>
<dbReference type="Pfam" id="PF07676">
    <property type="entry name" value="PD40"/>
    <property type="match status" value="1"/>
</dbReference>
<sequence length="391" mass="41205">MALGAALALVPTGAAVAEPKQTATRISVGYDGSQADGSSNAPSVSDDGRFFVYSSNATNLVPGDTNNLLDIFRYDRGTGVTELVTRGVGGVAANGRSTDERISADGRYVTFSSEASNLVPDDTDGEANVFVWDVGSKTITRLPGARSLWPDVSADGRYVTYSTYAALVPGDTDDRIDVYLHDRETGATDLVTRRSDGTASGGYESVISDDGRYVAFQGSGGARLFDRETGTSTAITGRASSLAISGDGAFVTFTSYTSLVPGDTNTDADVYLWERRTGEFTAVSVTPDGHTPDAFSTESRINRDGRYVTFWSTATNLSGTDAGGWQTQAYRYDRQSARNTLITVPVKGDDGGAEGADLSADGTVIGFMSLGEDLVADDTNGERDVFVTVLP</sequence>
<dbReference type="EMBL" id="VIWY01000007">
    <property type="protein sequence ID" value="TWG10522.1"/>
    <property type="molecule type" value="Genomic_DNA"/>
</dbReference>
<protein>
    <submittedName>
        <fullName evidence="1">WD40 repeat protein</fullName>
    </submittedName>
</protein>